<dbReference type="KEGG" id="sdd:D9753_25705"/>
<name>A0A3G2JH17_9ACTN</name>
<dbReference type="AlphaFoldDB" id="A0A3G2JH17"/>
<sequence length="141" mass="16026">MKSITLIGLAGLGLGAAHLWRAEERHREEKQLEFVKLHADICRGISGSEILSDTVWPGLDHAETAKRLTANRWMTLWGAMLRLGYYSGGSLREALDTFMGLESNRRYWESARQRRRATARDKYDLLLNDLAADAYEEASTQ</sequence>
<proteinExistence type="predicted"/>
<dbReference type="Pfam" id="PF19560">
    <property type="entry name" value="DUF6082"/>
    <property type="match status" value="1"/>
</dbReference>
<keyword evidence="2" id="KW-1185">Reference proteome</keyword>
<evidence type="ECO:0000313" key="1">
    <source>
        <dbReference type="EMBL" id="AYN41708.1"/>
    </source>
</evidence>
<dbReference type="Proteomes" id="UP000268329">
    <property type="component" value="Chromosome"/>
</dbReference>
<organism evidence="1 2">
    <name type="scientific">Streptomyces dangxiongensis</name>
    <dbReference type="NCBI Taxonomy" id="1442032"/>
    <lineage>
        <taxon>Bacteria</taxon>
        <taxon>Bacillati</taxon>
        <taxon>Actinomycetota</taxon>
        <taxon>Actinomycetes</taxon>
        <taxon>Kitasatosporales</taxon>
        <taxon>Streptomycetaceae</taxon>
        <taxon>Streptomyces</taxon>
    </lineage>
</organism>
<reference evidence="1 2" key="1">
    <citation type="submission" date="2018-10" db="EMBL/GenBank/DDBJ databases">
        <title>The genome of Streptomyces dangxiongensis Z022.</title>
        <authorList>
            <person name="Zhang B."/>
        </authorList>
    </citation>
    <scope>NUCLEOTIDE SEQUENCE [LARGE SCALE GENOMIC DNA]</scope>
    <source>
        <strain evidence="1 2">Z022</strain>
    </source>
</reference>
<evidence type="ECO:0000313" key="2">
    <source>
        <dbReference type="Proteomes" id="UP000268329"/>
    </source>
</evidence>
<accession>A0A3G2JH17</accession>
<dbReference type="EMBL" id="CP033073">
    <property type="protein sequence ID" value="AYN41708.1"/>
    <property type="molecule type" value="Genomic_DNA"/>
</dbReference>
<dbReference type="InterPro" id="IPR045728">
    <property type="entry name" value="DUF6082"/>
</dbReference>
<protein>
    <submittedName>
        <fullName evidence="1">Uncharacterized protein</fullName>
    </submittedName>
</protein>
<dbReference type="RefSeq" id="WP_121789146.1">
    <property type="nucleotide sequence ID" value="NZ_CP033073.1"/>
</dbReference>
<gene>
    <name evidence="1" type="ORF">D9753_25705</name>
</gene>